<dbReference type="Gene3D" id="3.90.120.30">
    <property type="match status" value="1"/>
</dbReference>
<evidence type="ECO:0000256" key="7">
    <source>
        <dbReference type="RuleBase" id="RU000417"/>
    </source>
</evidence>
<name>A0A240C2U7_9STAP</name>
<keyword evidence="3 5" id="KW-0949">S-adenosyl-L-methionine</keyword>
<dbReference type="AlphaFoldDB" id="A0A240C2U7"/>
<keyword evidence="4" id="KW-0680">Restriction system</keyword>
<dbReference type="GO" id="GO:0009307">
    <property type="term" value="P:DNA restriction-modification system"/>
    <property type="evidence" value="ECO:0007669"/>
    <property type="project" value="UniProtKB-KW"/>
</dbReference>
<feature type="active site" evidence="5">
    <location>
        <position position="85"/>
    </location>
</feature>
<dbReference type="PROSITE" id="PS51679">
    <property type="entry name" value="SAM_MT_C5"/>
    <property type="match status" value="1"/>
</dbReference>
<dbReference type="PANTHER" id="PTHR46098:SF1">
    <property type="entry name" value="TRNA (CYTOSINE(38)-C(5))-METHYLTRANSFERASE"/>
    <property type="match status" value="1"/>
</dbReference>
<evidence type="ECO:0000313" key="9">
    <source>
        <dbReference type="EMBL" id="SNW02347.1"/>
    </source>
</evidence>
<reference evidence="11" key="3">
    <citation type="journal article" date="2019" name="Int. J. Syst. Evol. Microbiol.">
        <title>The Global Catalogue of Microorganisms (GCM) 10K type strain sequencing project: providing services to taxonomists for standard genome sequencing and annotation.</title>
        <authorList>
            <consortium name="The Broad Institute Genomics Platform"/>
            <consortium name="The Broad Institute Genome Sequencing Center for Infectious Disease"/>
            <person name="Wu L."/>
            <person name="Ma J."/>
        </authorList>
    </citation>
    <scope>NUCLEOTIDE SEQUENCE [LARGE SCALE GENOMIC DNA]</scope>
    <source>
        <strain evidence="11">CCM 4175</strain>
    </source>
</reference>
<reference evidence="9 10" key="2">
    <citation type="submission" date="2017-06" db="EMBL/GenBank/DDBJ databases">
        <authorList>
            <consortium name="Pathogen Informatics"/>
        </authorList>
    </citation>
    <scope>NUCLEOTIDE SEQUENCE [LARGE SCALE GENOMIC DNA]</scope>
    <source>
        <strain evidence="9 10">NCTC13833</strain>
    </source>
</reference>
<reference evidence="8" key="4">
    <citation type="submission" date="2024-05" db="EMBL/GenBank/DDBJ databases">
        <authorList>
            <person name="Sun Q."/>
            <person name="Sedlacek I."/>
        </authorList>
    </citation>
    <scope>NUCLEOTIDE SEQUENCE</scope>
    <source>
        <strain evidence="8">CCM 4175</strain>
    </source>
</reference>
<comment type="catalytic activity">
    <reaction evidence="7">
        <text>a 2'-deoxycytidine in DNA + S-adenosyl-L-methionine = a 5-methyl-2'-deoxycytidine in DNA + S-adenosyl-L-homocysteine + H(+)</text>
        <dbReference type="Rhea" id="RHEA:13681"/>
        <dbReference type="Rhea" id="RHEA-COMP:11369"/>
        <dbReference type="Rhea" id="RHEA-COMP:11370"/>
        <dbReference type="ChEBI" id="CHEBI:15378"/>
        <dbReference type="ChEBI" id="CHEBI:57856"/>
        <dbReference type="ChEBI" id="CHEBI:59789"/>
        <dbReference type="ChEBI" id="CHEBI:85452"/>
        <dbReference type="ChEBI" id="CHEBI:85454"/>
        <dbReference type="EC" id="2.1.1.37"/>
    </reaction>
</comment>
<dbReference type="Proteomes" id="UP000243706">
    <property type="component" value="Chromosome 1"/>
</dbReference>
<reference evidence="8" key="1">
    <citation type="journal article" date="2014" name="Int. J. Syst. Evol. Microbiol.">
        <title>Complete genome of a new Firmicutes species belonging to the dominant human colonic microbiota ('Ruminococcus bicirculans') reveals two chromosomes and a selective capacity to utilize plant glucans.</title>
        <authorList>
            <consortium name="NISC Comparative Sequencing Program"/>
            <person name="Wegmann U."/>
            <person name="Louis P."/>
            <person name="Goesmann A."/>
            <person name="Henrissat B."/>
            <person name="Duncan S.H."/>
            <person name="Flint H.J."/>
        </authorList>
    </citation>
    <scope>NUCLEOTIDE SEQUENCE</scope>
    <source>
        <strain evidence="8">CCM 4175</strain>
    </source>
</reference>
<dbReference type="EC" id="2.1.1.37" evidence="7"/>
<dbReference type="InterPro" id="IPR001525">
    <property type="entry name" value="C5_MeTfrase"/>
</dbReference>
<dbReference type="GO" id="GO:0003886">
    <property type="term" value="F:DNA (cytosine-5-)-methyltransferase activity"/>
    <property type="evidence" value="ECO:0007669"/>
    <property type="project" value="UniProtKB-EC"/>
</dbReference>
<comment type="similarity">
    <text evidence="5 6">Belongs to the class I-like SAM-binding methyltransferase superfamily. C5-methyltransferase family.</text>
</comment>
<evidence type="ECO:0000256" key="2">
    <source>
        <dbReference type="ARBA" id="ARBA00022679"/>
    </source>
</evidence>
<evidence type="ECO:0000313" key="11">
    <source>
        <dbReference type="Proteomes" id="UP000652995"/>
    </source>
</evidence>
<dbReference type="PANTHER" id="PTHR46098">
    <property type="entry name" value="TRNA (CYTOSINE(38)-C(5))-METHYLTRANSFERASE"/>
    <property type="match status" value="1"/>
</dbReference>
<dbReference type="PRINTS" id="PR00105">
    <property type="entry name" value="C5METTRFRASE"/>
</dbReference>
<evidence type="ECO:0000256" key="6">
    <source>
        <dbReference type="RuleBase" id="RU000416"/>
    </source>
</evidence>
<sequence length="412" mass="47528">MERIKVAELFAGVGGFRLGLENTNSKVFDVTWANQWEPSRKVQHAFECYSHHFNTGQHVNIDINNVSDKEMADTNIDMIVGGFPCQDYSVARSLSGELGIQGKKGVLFWQIIRFIQNTFPKFLLLENVDRLLKSPSSQRGRDFSVMLSTLNELGYDIEWRVINAADYGNSQRRRRVFIFGYKRDLSYGKLLQNKELEDIIYESGLYAKAFPIEKEPYKNRVSYTEIPKDIVEVSEDFSFTYFNSGVMRNGEVCTIDTKPILEEPTPLKDILETEVDEKYYLDNSKIEKFNYLRGPKKIKRTSKTGHEYYFSEGGMSETDSLELPARTMLTSEGSINRSTHFLKDNVGYRILTPVEAERLNGFPDNWTNTMNDRMRYFCMGNALVIPLITRIANQIEEIVSISDDSYSQLELF</sequence>
<keyword evidence="1 5" id="KW-0489">Methyltransferase</keyword>
<evidence type="ECO:0000313" key="8">
    <source>
        <dbReference type="EMBL" id="GGA89081.1"/>
    </source>
</evidence>
<dbReference type="Proteomes" id="UP000652995">
    <property type="component" value="Unassembled WGS sequence"/>
</dbReference>
<dbReference type="InterPro" id="IPR031303">
    <property type="entry name" value="C5_meth_CS"/>
</dbReference>
<dbReference type="NCBIfam" id="TIGR00675">
    <property type="entry name" value="dcm"/>
    <property type="match status" value="1"/>
</dbReference>
<dbReference type="RefSeq" id="WP_095116658.1">
    <property type="nucleotide sequence ID" value="NZ_BMCB01000005.1"/>
</dbReference>
<dbReference type="EMBL" id="LT906464">
    <property type="protein sequence ID" value="SNW02347.1"/>
    <property type="molecule type" value="Genomic_DNA"/>
</dbReference>
<accession>A0A240C2U7</accession>
<dbReference type="KEGG" id="smus:C7J88_01900"/>
<evidence type="ECO:0000256" key="3">
    <source>
        <dbReference type="ARBA" id="ARBA00022691"/>
    </source>
</evidence>
<gene>
    <name evidence="9" type="primary">hhaIM_2</name>
    <name evidence="8" type="ORF">GCM10007183_11620</name>
    <name evidence="9" type="ORF">SAMEA4412661_01032</name>
</gene>
<dbReference type="GO" id="GO:0032259">
    <property type="term" value="P:methylation"/>
    <property type="evidence" value="ECO:0007669"/>
    <property type="project" value="UniProtKB-KW"/>
</dbReference>
<evidence type="ECO:0000256" key="5">
    <source>
        <dbReference type="PROSITE-ProRule" id="PRU01016"/>
    </source>
</evidence>
<dbReference type="InterPro" id="IPR050750">
    <property type="entry name" value="C5-MTase"/>
</dbReference>
<evidence type="ECO:0000313" key="10">
    <source>
        <dbReference type="Proteomes" id="UP000243706"/>
    </source>
</evidence>
<dbReference type="REBASE" id="215875">
    <property type="entry name" value="M.Smu13833ORF1032P"/>
</dbReference>
<dbReference type="SUPFAM" id="SSF53335">
    <property type="entry name" value="S-adenosyl-L-methionine-dependent methyltransferases"/>
    <property type="match status" value="1"/>
</dbReference>
<dbReference type="InterPro" id="IPR029063">
    <property type="entry name" value="SAM-dependent_MTases_sf"/>
</dbReference>
<dbReference type="InterPro" id="IPR018117">
    <property type="entry name" value="C5_DNA_meth_AS"/>
</dbReference>
<organism evidence="9 10">
    <name type="scientific">Staphylococcus muscae</name>
    <dbReference type="NCBI Taxonomy" id="1294"/>
    <lineage>
        <taxon>Bacteria</taxon>
        <taxon>Bacillati</taxon>
        <taxon>Bacillota</taxon>
        <taxon>Bacilli</taxon>
        <taxon>Bacillales</taxon>
        <taxon>Staphylococcaceae</taxon>
        <taxon>Staphylococcus</taxon>
    </lineage>
</organism>
<dbReference type="PROSITE" id="PS00094">
    <property type="entry name" value="C5_MTASE_1"/>
    <property type="match status" value="1"/>
</dbReference>
<dbReference type="PROSITE" id="PS00095">
    <property type="entry name" value="C5_MTASE_2"/>
    <property type="match status" value="1"/>
</dbReference>
<dbReference type="EMBL" id="BMCB01000005">
    <property type="protein sequence ID" value="GGA89081.1"/>
    <property type="molecule type" value="Genomic_DNA"/>
</dbReference>
<dbReference type="Pfam" id="PF00145">
    <property type="entry name" value="DNA_methylase"/>
    <property type="match status" value="1"/>
</dbReference>
<evidence type="ECO:0000256" key="1">
    <source>
        <dbReference type="ARBA" id="ARBA00022603"/>
    </source>
</evidence>
<proteinExistence type="inferred from homology"/>
<dbReference type="Gene3D" id="3.40.50.150">
    <property type="entry name" value="Vaccinia Virus protein VP39"/>
    <property type="match status" value="1"/>
</dbReference>
<protein>
    <recommendedName>
        <fullName evidence="7">Cytosine-specific methyltransferase</fullName>
        <ecNumber evidence="7">2.1.1.37</ecNumber>
    </recommendedName>
</protein>
<keyword evidence="2 5" id="KW-0808">Transferase</keyword>
<keyword evidence="11" id="KW-1185">Reference proteome</keyword>
<evidence type="ECO:0000256" key="4">
    <source>
        <dbReference type="ARBA" id="ARBA00022747"/>
    </source>
</evidence>